<reference evidence="5" key="1">
    <citation type="submission" date="2021-01" db="EMBL/GenBank/DDBJ databases">
        <title>Whole genome shotgun sequence of Planobispora takensis NBRC 109077.</title>
        <authorList>
            <person name="Komaki H."/>
            <person name="Tamura T."/>
        </authorList>
    </citation>
    <scope>NUCLEOTIDE SEQUENCE</scope>
    <source>
        <strain evidence="5">NBRC 109077</strain>
    </source>
</reference>
<keyword evidence="3" id="KW-1133">Transmembrane helix</keyword>
<comment type="caution">
    <text evidence="5">The sequence shown here is derived from an EMBL/GenBank/DDBJ whole genome shotgun (WGS) entry which is preliminary data.</text>
</comment>
<dbReference type="GO" id="GO:0016020">
    <property type="term" value="C:membrane"/>
    <property type="evidence" value="ECO:0007669"/>
    <property type="project" value="UniProtKB-SubCell"/>
</dbReference>
<keyword evidence="6" id="KW-1185">Reference proteome</keyword>
<evidence type="ECO:0000256" key="1">
    <source>
        <dbReference type="ARBA" id="ARBA00004167"/>
    </source>
</evidence>
<comment type="subcellular location">
    <subcellularLocation>
        <location evidence="1">Membrane</location>
        <topology evidence="1">Single-pass membrane protein</topology>
    </subcellularLocation>
</comment>
<dbReference type="PANTHER" id="PTHR30168:SF0">
    <property type="entry name" value="INNER MEMBRANE PROTEIN"/>
    <property type="match status" value="1"/>
</dbReference>
<evidence type="ECO:0000313" key="6">
    <source>
        <dbReference type="Proteomes" id="UP000634476"/>
    </source>
</evidence>
<accession>A0A8J3T6C3</accession>
<dbReference type="PANTHER" id="PTHR30168">
    <property type="entry name" value="PUTATIVE MEMBRANE PROTEIN YPFJ"/>
    <property type="match status" value="1"/>
</dbReference>
<evidence type="ECO:0000313" key="5">
    <source>
        <dbReference type="EMBL" id="GII05221.1"/>
    </source>
</evidence>
<sequence>MGNALLCRSMRIRTIIALTGVAGLLLTGTAHAYPIKDKELTKNALYESGEIAETECEEPPINDGDLTLARKYWAGIQDCLNTAWETHLTQAGLPFSEPTLKFGKIPRKFCGYTIAKESSMMYHCPASNTIVVQIGKDWVRQTDTLWEFYVIAQMYGYHVQDLVGVEKAYQKVPYANKNEMNEQIRRNFLQTSCLSGVFMRSVWPSLDRSDKDWKELQSMLKRSGDVKGEPRVYGKGSTMAYWTTRGYTTGDPASCNTWAAPASKVA</sequence>
<keyword evidence="2" id="KW-0812">Transmembrane</keyword>
<evidence type="ECO:0000256" key="3">
    <source>
        <dbReference type="ARBA" id="ARBA00022989"/>
    </source>
</evidence>
<name>A0A8J3T6C3_9ACTN</name>
<protein>
    <recommendedName>
        <fullName evidence="7">Metalloprotease</fullName>
    </recommendedName>
</protein>
<dbReference type="AlphaFoldDB" id="A0A8J3T6C3"/>
<dbReference type="Pfam" id="PF04228">
    <property type="entry name" value="Zn_peptidase"/>
    <property type="match status" value="1"/>
</dbReference>
<evidence type="ECO:0008006" key="7">
    <source>
        <dbReference type="Google" id="ProtNLM"/>
    </source>
</evidence>
<gene>
    <name evidence="5" type="ORF">Pta02_72290</name>
</gene>
<evidence type="ECO:0000256" key="4">
    <source>
        <dbReference type="ARBA" id="ARBA00023136"/>
    </source>
</evidence>
<dbReference type="Proteomes" id="UP000634476">
    <property type="component" value="Unassembled WGS sequence"/>
</dbReference>
<keyword evidence="4" id="KW-0472">Membrane</keyword>
<organism evidence="5 6">
    <name type="scientific">Planobispora takensis</name>
    <dbReference type="NCBI Taxonomy" id="1367882"/>
    <lineage>
        <taxon>Bacteria</taxon>
        <taxon>Bacillati</taxon>
        <taxon>Actinomycetota</taxon>
        <taxon>Actinomycetes</taxon>
        <taxon>Streptosporangiales</taxon>
        <taxon>Streptosporangiaceae</taxon>
        <taxon>Planobispora</taxon>
    </lineage>
</organism>
<dbReference type="InterPro" id="IPR007343">
    <property type="entry name" value="Uncharacterised_pept_Zn_put"/>
</dbReference>
<proteinExistence type="predicted"/>
<dbReference type="EMBL" id="BOOK01000064">
    <property type="protein sequence ID" value="GII05221.1"/>
    <property type="molecule type" value="Genomic_DNA"/>
</dbReference>
<evidence type="ECO:0000256" key="2">
    <source>
        <dbReference type="ARBA" id="ARBA00022692"/>
    </source>
</evidence>